<comment type="caution">
    <text evidence="8">The sequence shown here is derived from an EMBL/GenBank/DDBJ whole genome shotgun (WGS) entry which is preliminary data.</text>
</comment>
<dbReference type="InterPro" id="IPR000222">
    <property type="entry name" value="PP2C_BS"/>
</dbReference>
<dbReference type="GO" id="GO:0004722">
    <property type="term" value="F:protein serine/threonine phosphatase activity"/>
    <property type="evidence" value="ECO:0007669"/>
    <property type="project" value="InterPro"/>
</dbReference>
<evidence type="ECO:0000313" key="9">
    <source>
        <dbReference type="Proteomes" id="UP000242877"/>
    </source>
</evidence>
<feature type="compositionally biased region" description="Low complexity" evidence="6">
    <location>
        <begin position="222"/>
        <end position="244"/>
    </location>
</feature>
<comment type="similarity">
    <text evidence="1 5">Belongs to the PP2C family.</text>
</comment>
<keyword evidence="2" id="KW-0479">Metal-binding</keyword>
<gene>
    <name evidence="8" type="ORF">AAP_02317</name>
</gene>
<dbReference type="PROSITE" id="PS01032">
    <property type="entry name" value="PPM_1"/>
    <property type="match status" value="1"/>
</dbReference>
<feature type="region of interest" description="Disordered" evidence="6">
    <location>
        <begin position="266"/>
        <end position="300"/>
    </location>
</feature>
<evidence type="ECO:0000256" key="4">
    <source>
        <dbReference type="ARBA" id="ARBA00022912"/>
    </source>
</evidence>
<accession>A0A168A6H1</accession>
<dbReference type="InterPro" id="IPR036457">
    <property type="entry name" value="PPM-type-like_dom_sf"/>
</dbReference>
<evidence type="ECO:0000259" key="7">
    <source>
        <dbReference type="PROSITE" id="PS51746"/>
    </source>
</evidence>
<dbReference type="Gene3D" id="3.60.40.10">
    <property type="entry name" value="PPM-type phosphatase domain"/>
    <property type="match status" value="1"/>
</dbReference>
<feature type="region of interest" description="Disordered" evidence="6">
    <location>
        <begin position="796"/>
        <end position="819"/>
    </location>
</feature>
<feature type="compositionally biased region" description="Low complexity" evidence="6">
    <location>
        <begin position="268"/>
        <end position="288"/>
    </location>
</feature>
<dbReference type="InterPro" id="IPR015655">
    <property type="entry name" value="PP2C"/>
</dbReference>
<evidence type="ECO:0000256" key="3">
    <source>
        <dbReference type="ARBA" id="ARBA00022801"/>
    </source>
</evidence>
<evidence type="ECO:0000256" key="1">
    <source>
        <dbReference type="ARBA" id="ARBA00006702"/>
    </source>
</evidence>
<proteinExistence type="inferred from homology"/>
<dbReference type="PROSITE" id="PS51746">
    <property type="entry name" value="PPM_2"/>
    <property type="match status" value="1"/>
</dbReference>
<name>A0A168A6H1_9EURO</name>
<protein>
    <submittedName>
        <fullName evidence="8">Protein phosphatase 2C</fullName>
    </submittedName>
</protein>
<organism evidence="8 9">
    <name type="scientific">Ascosphaera apis ARSEF 7405</name>
    <dbReference type="NCBI Taxonomy" id="392613"/>
    <lineage>
        <taxon>Eukaryota</taxon>
        <taxon>Fungi</taxon>
        <taxon>Dikarya</taxon>
        <taxon>Ascomycota</taxon>
        <taxon>Pezizomycotina</taxon>
        <taxon>Eurotiomycetes</taxon>
        <taxon>Eurotiomycetidae</taxon>
        <taxon>Onygenales</taxon>
        <taxon>Ascosphaeraceae</taxon>
        <taxon>Ascosphaera</taxon>
    </lineage>
</organism>
<dbReference type="InterPro" id="IPR001932">
    <property type="entry name" value="PPM-type_phosphatase-like_dom"/>
</dbReference>
<dbReference type="PANTHER" id="PTHR13832">
    <property type="entry name" value="PROTEIN PHOSPHATASE 2C"/>
    <property type="match status" value="1"/>
</dbReference>
<sequence length="819" mass="86124">MAVNVLHPTFKLAGKHSRKSSAHGSGFFNRVFGGGGSANSAANTPPSPSSPASSSSASSSCEVSKAASAISGAGAHAEPRTTRRRPSQGIERERFKELNRDRDILKHKPKPDPATLLTYLPEGSTSASASASASDTRTGTAEAQSHPPSTSTSAPTGVRQASPTTGPGSTSISPVLSSSSSSSQSANTRTGAVTGTGSEGTTETSAKQGHRGDLSLPKGHNNKSSSSSNDAGNSSTSSSSSTSSHKPKKSTSRAATFFANAKNTLHLSSGSSNNNSSSSNSSSSSGSSSSGGGSNAANSNKHHIQSIKNDIKSLNTYSTLNAMRSNPREMMATTQLHCLGRSDPTLLIPQGSLNNSAGESVPSLHSSFTVGVAEDKNRSCRRTMEDSHSFIYNYLGVPRVPAHANPTTMAEISKHSHDSSNSSHSRKASKELDAEIATKQTPTPNLNVAETDNGFFAIYDGHAGSLAADWCGKKIHLIVEDIIRDQPHRSVAELLDDAFQEADRQMSQTAQLRHSGCTAVVAVMRWEDRIPPNTLSPKYKDRGIKASTMTNIPEGNVGDGARVDIAAAGMDSKENEAALESLDAEHDPSDKKRVRMLYVANVGDSRAVICRNGKAVRLTYDHKGGDEHEGRRIAKCGGMILNYRVNGVLAVTRALGDSYMKDLVTGRPYTTETMVDPETDEFLILACDGLWDVCTDQEAVDHIRNISDPQAAAQALVDYSLSQFSSDNLSCMVVRFDKTKMNAVLGHAVVPAGMAGKGKNEDGGQRRYSSTAEASVAKAKEYGEPVCEGYLPAPATAAGTGGEIKGGMLNDTSEPTKKS</sequence>
<evidence type="ECO:0000256" key="5">
    <source>
        <dbReference type="RuleBase" id="RU003465"/>
    </source>
</evidence>
<dbReference type="Pfam" id="PF00481">
    <property type="entry name" value="PP2C"/>
    <property type="match status" value="2"/>
</dbReference>
<keyword evidence="3 5" id="KW-0378">Hydrolase</keyword>
<dbReference type="VEuPathDB" id="FungiDB:AAP_02317"/>
<dbReference type="AlphaFoldDB" id="A0A168A6H1"/>
<dbReference type="EMBL" id="AZGZ01000008">
    <property type="protein sequence ID" value="KZZ93525.1"/>
    <property type="molecule type" value="Genomic_DNA"/>
</dbReference>
<dbReference type="Proteomes" id="UP000242877">
    <property type="component" value="Unassembled WGS sequence"/>
</dbReference>
<dbReference type="SMART" id="SM00332">
    <property type="entry name" value="PP2Cc"/>
    <property type="match status" value="1"/>
</dbReference>
<dbReference type="PANTHER" id="PTHR13832:SF837">
    <property type="entry name" value="PROTEIN PHOSPHATASE 2C-LIKE DOMAIN-CONTAINING PROTEIN 1"/>
    <property type="match status" value="1"/>
</dbReference>
<dbReference type="OrthoDB" id="10264738at2759"/>
<reference evidence="8 9" key="1">
    <citation type="journal article" date="2016" name="Genome Biol. Evol.">
        <title>Divergent and convergent evolution of fungal pathogenicity.</title>
        <authorList>
            <person name="Shang Y."/>
            <person name="Xiao G."/>
            <person name="Zheng P."/>
            <person name="Cen K."/>
            <person name="Zhan S."/>
            <person name="Wang C."/>
        </authorList>
    </citation>
    <scope>NUCLEOTIDE SEQUENCE [LARGE SCALE GENOMIC DNA]</scope>
    <source>
        <strain evidence="8 9">ARSEF 7405</strain>
    </source>
</reference>
<feature type="domain" description="PPM-type phosphatase" evidence="7">
    <location>
        <begin position="369"/>
        <end position="736"/>
    </location>
</feature>
<evidence type="ECO:0000313" key="8">
    <source>
        <dbReference type="EMBL" id="KZZ93525.1"/>
    </source>
</evidence>
<feature type="region of interest" description="Disordered" evidence="6">
    <location>
        <begin position="409"/>
        <end position="431"/>
    </location>
</feature>
<dbReference type="SUPFAM" id="SSF81606">
    <property type="entry name" value="PP2C-like"/>
    <property type="match status" value="1"/>
</dbReference>
<feature type="compositionally biased region" description="Low complexity" evidence="6">
    <location>
        <begin position="124"/>
        <end position="206"/>
    </location>
</feature>
<dbReference type="GO" id="GO:0046872">
    <property type="term" value="F:metal ion binding"/>
    <property type="evidence" value="ECO:0007669"/>
    <property type="project" value="UniProtKB-KW"/>
</dbReference>
<dbReference type="CDD" id="cd00143">
    <property type="entry name" value="PP2Cc"/>
    <property type="match status" value="1"/>
</dbReference>
<keyword evidence="4 5" id="KW-0904">Protein phosphatase</keyword>
<feature type="compositionally biased region" description="Basic and acidic residues" evidence="6">
    <location>
        <begin position="90"/>
        <end position="106"/>
    </location>
</feature>
<feature type="region of interest" description="Disordered" evidence="6">
    <location>
        <begin position="33"/>
        <end position="252"/>
    </location>
</feature>
<keyword evidence="9" id="KW-1185">Reference proteome</keyword>
<feature type="compositionally biased region" description="Low complexity" evidence="6">
    <location>
        <begin position="38"/>
        <end position="76"/>
    </location>
</feature>
<evidence type="ECO:0000256" key="6">
    <source>
        <dbReference type="SAM" id="MobiDB-lite"/>
    </source>
</evidence>
<evidence type="ECO:0000256" key="2">
    <source>
        <dbReference type="ARBA" id="ARBA00022723"/>
    </source>
</evidence>